<evidence type="ECO:0000313" key="1">
    <source>
        <dbReference type="EMBL" id="KXP10746.1"/>
    </source>
</evidence>
<proteinExistence type="predicted"/>
<accession>A0A138AJR3</accession>
<dbReference type="AlphaFoldDB" id="A0A138AJR3"/>
<reference evidence="2" key="1">
    <citation type="submission" date="2016-02" db="EMBL/GenBank/DDBJ databases">
        <authorList>
            <person name="Wen L."/>
            <person name="He K."/>
            <person name="Yang H."/>
        </authorList>
    </citation>
    <scope>NUCLEOTIDE SEQUENCE [LARGE SCALE GENOMIC DNA]</scope>
    <source>
        <strain evidence="2">JCM 15929</strain>
    </source>
</reference>
<gene>
    <name evidence="1" type="ORF">AXK60_24895</name>
</gene>
<evidence type="ECO:0000313" key="2">
    <source>
        <dbReference type="Proteomes" id="UP000070258"/>
    </source>
</evidence>
<dbReference type="Proteomes" id="UP000070258">
    <property type="component" value="Unassembled WGS sequence"/>
</dbReference>
<protein>
    <submittedName>
        <fullName evidence="1">Uncharacterized protein</fullName>
    </submittedName>
</protein>
<organism evidence="1 2">
    <name type="scientific">Tsukamurella pseudospumae</name>
    <dbReference type="NCBI Taxonomy" id="239498"/>
    <lineage>
        <taxon>Bacteria</taxon>
        <taxon>Bacillati</taxon>
        <taxon>Actinomycetota</taxon>
        <taxon>Actinomycetes</taxon>
        <taxon>Mycobacteriales</taxon>
        <taxon>Tsukamurellaceae</taxon>
        <taxon>Tsukamurella</taxon>
    </lineage>
</organism>
<sequence>MMLQLNSLLEKSENGNVADTLRRWRDAYVALYAEVGAGWVKSRIDPLVIKANEAKHAAEAACGVK</sequence>
<dbReference type="EMBL" id="LSRF01000026">
    <property type="protein sequence ID" value="KXP10746.1"/>
    <property type="molecule type" value="Genomic_DNA"/>
</dbReference>
<comment type="caution">
    <text evidence="1">The sequence shown here is derived from an EMBL/GenBank/DDBJ whole genome shotgun (WGS) entry which is preliminary data.</text>
</comment>
<name>A0A138AJR3_9ACTN</name>